<name>A0A8J7JC97_9RHOB</name>
<feature type="transmembrane region" description="Helical" evidence="1">
    <location>
        <begin position="30"/>
        <end position="48"/>
    </location>
</feature>
<evidence type="ECO:0000313" key="3">
    <source>
        <dbReference type="Proteomes" id="UP000619079"/>
    </source>
</evidence>
<dbReference type="Proteomes" id="UP000619079">
    <property type="component" value="Unassembled WGS sequence"/>
</dbReference>
<organism evidence="2 3">
    <name type="scientific">Sedimentitalea arenosa</name>
    <dbReference type="NCBI Taxonomy" id="2798803"/>
    <lineage>
        <taxon>Bacteria</taxon>
        <taxon>Pseudomonadati</taxon>
        <taxon>Pseudomonadota</taxon>
        <taxon>Alphaproteobacteria</taxon>
        <taxon>Rhodobacterales</taxon>
        <taxon>Paracoccaceae</taxon>
        <taxon>Sedimentitalea</taxon>
    </lineage>
</organism>
<evidence type="ECO:0000313" key="2">
    <source>
        <dbReference type="EMBL" id="MBJ6373253.1"/>
    </source>
</evidence>
<protein>
    <submittedName>
        <fullName evidence="2">Uncharacterized protein</fullName>
    </submittedName>
</protein>
<sequence length="57" mass="6515">MEGIIWLIATALTVIPMLKLLPHFGINKFWALACIIPLGVLVLLWIMAMKLQELEKR</sequence>
<keyword evidence="1" id="KW-0812">Transmembrane</keyword>
<gene>
    <name evidence="2" type="ORF">JF290_17135</name>
</gene>
<dbReference type="AlphaFoldDB" id="A0A8J7JC97"/>
<comment type="caution">
    <text evidence="2">The sequence shown here is derived from an EMBL/GenBank/DDBJ whole genome shotgun (WGS) entry which is preliminary data.</text>
</comment>
<dbReference type="EMBL" id="JAELVR010000012">
    <property type="protein sequence ID" value="MBJ6373253.1"/>
    <property type="molecule type" value="Genomic_DNA"/>
</dbReference>
<accession>A0A8J7JC97</accession>
<dbReference type="RefSeq" id="WP_199026122.1">
    <property type="nucleotide sequence ID" value="NZ_JAELVR010000012.1"/>
</dbReference>
<proteinExistence type="predicted"/>
<keyword evidence="3" id="KW-1185">Reference proteome</keyword>
<keyword evidence="1" id="KW-0472">Membrane</keyword>
<evidence type="ECO:0000256" key="1">
    <source>
        <dbReference type="SAM" id="Phobius"/>
    </source>
</evidence>
<reference evidence="2" key="1">
    <citation type="submission" date="2020-12" db="EMBL/GenBank/DDBJ databases">
        <title>Sedimentitalea sp. nov., isolated from sand in Incheon.</title>
        <authorList>
            <person name="Kim W."/>
        </authorList>
    </citation>
    <scope>NUCLEOTIDE SEQUENCE</scope>
    <source>
        <strain evidence="2">CAU 1593</strain>
    </source>
</reference>
<keyword evidence="1" id="KW-1133">Transmembrane helix</keyword>